<proteinExistence type="predicted"/>
<evidence type="ECO:0000313" key="2">
    <source>
        <dbReference type="EMBL" id="WMT08876.1"/>
    </source>
</evidence>
<evidence type="ECO:0000259" key="1">
    <source>
        <dbReference type="Pfam" id="PF12690"/>
    </source>
</evidence>
<evidence type="ECO:0000313" key="3">
    <source>
        <dbReference type="Proteomes" id="UP001224926"/>
    </source>
</evidence>
<dbReference type="Gene3D" id="2.60.40.2360">
    <property type="entry name" value="Intracellular proteinase inhibitor BsuPI"/>
    <property type="match status" value="1"/>
</dbReference>
<feature type="domain" description="Intracellular proteinase inhibitor BsuPI" evidence="1">
    <location>
        <begin position="8"/>
        <end position="101"/>
    </location>
</feature>
<reference evidence="2 3" key="1">
    <citation type="submission" date="2022-07" db="EMBL/GenBank/DDBJ databases">
        <title>Two temperate virus in Haloterrigena jeotgali A29.</title>
        <authorList>
            <person name="Deng X."/>
        </authorList>
    </citation>
    <scope>NUCLEOTIDE SEQUENCE [LARGE SCALE GENOMIC DNA]</scope>
    <source>
        <strain evidence="2 3">A29</strain>
    </source>
</reference>
<dbReference type="InterPro" id="IPR020481">
    <property type="entry name" value="Intracell_prot_inh_BsuPI"/>
</dbReference>
<dbReference type="AlphaFoldDB" id="A0AAF0PDX8"/>
<organism evidence="2 3">
    <name type="scientific">Natrinema thermotolerans</name>
    <dbReference type="NCBI Taxonomy" id="121872"/>
    <lineage>
        <taxon>Archaea</taxon>
        <taxon>Methanobacteriati</taxon>
        <taxon>Methanobacteriota</taxon>
        <taxon>Stenosarchaea group</taxon>
        <taxon>Halobacteria</taxon>
        <taxon>Halobacteriales</taxon>
        <taxon>Natrialbaceae</taxon>
        <taxon>Natrinema</taxon>
    </lineage>
</organism>
<protein>
    <recommendedName>
        <fullName evidence="1">Intracellular proteinase inhibitor BsuPI domain-containing protein</fullName>
    </recommendedName>
</protein>
<keyword evidence="3" id="KW-1185">Reference proteome</keyword>
<dbReference type="Proteomes" id="UP001224926">
    <property type="component" value="Chromosome"/>
</dbReference>
<dbReference type="GeneID" id="39860843"/>
<accession>A0AAF0PDX8</accession>
<dbReference type="RefSeq" id="WP_049964582.1">
    <property type="nucleotide sequence ID" value="NZ_CP101873.1"/>
</dbReference>
<gene>
    <name evidence="2" type="ORF">NP511_04415</name>
</gene>
<sequence>MTLESSLETAADGSRDAVMFVFTVTNAGEAAIELDFADACKAEFLVVDDGTEVWRFSEGRAFAQMLSSDRLEPGGSTTYEAEWSDPESGEYTAVAKLRARERTCEATTTVAVPESEQ</sequence>
<name>A0AAF0PDX8_9EURY</name>
<dbReference type="InterPro" id="IPR038144">
    <property type="entry name" value="IPI"/>
</dbReference>
<dbReference type="GeneID" id="84213158"/>
<dbReference type="EMBL" id="CP101873">
    <property type="protein sequence ID" value="WMT08876.1"/>
    <property type="molecule type" value="Genomic_DNA"/>
</dbReference>
<dbReference type="Pfam" id="PF12690">
    <property type="entry name" value="BsuPI"/>
    <property type="match status" value="1"/>
</dbReference>